<dbReference type="Pfam" id="PF13646">
    <property type="entry name" value="HEAT_2"/>
    <property type="match status" value="1"/>
</dbReference>
<evidence type="ECO:0008006" key="4">
    <source>
        <dbReference type="Google" id="ProtNLM"/>
    </source>
</evidence>
<evidence type="ECO:0000313" key="3">
    <source>
        <dbReference type="Proteomes" id="UP000004095"/>
    </source>
</evidence>
<comment type="caution">
    <text evidence="2">The sequence shown here is derived from an EMBL/GenBank/DDBJ whole genome shotgun (WGS) entry which is preliminary data.</text>
</comment>
<dbReference type="OrthoDB" id="978644at2"/>
<proteinExistence type="predicted"/>
<dbReference type="Gene3D" id="1.25.10.10">
    <property type="entry name" value="Leucine-rich Repeat Variant"/>
    <property type="match status" value="1"/>
</dbReference>
<dbReference type="InterPro" id="IPR016024">
    <property type="entry name" value="ARM-type_fold"/>
</dbReference>
<reference evidence="2 3" key="1">
    <citation type="submission" date="2007-01" db="EMBL/GenBank/DDBJ databases">
        <authorList>
            <person name="Haygood M."/>
            <person name="Podell S."/>
            <person name="Anderson C."/>
            <person name="Hopkinson B."/>
            <person name="Roe K."/>
            <person name="Barbeau K."/>
            <person name="Gaasterland T."/>
            <person name="Ferriera S."/>
            <person name="Johnson J."/>
            <person name="Kravitz S."/>
            <person name="Beeson K."/>
            <person name="Sutton G."/>
            <person name="Rogers Y.-H."/>
            <person name="Friedman R."/>
            <person name="Frazier M."/>
            <person name="Venter J.C."/>
        </authorList>
    </citation>
    <scope>NUCLEOTIDE SEQUENCE [LARGE SCALE GENOMIC DNA]</scope>
    <source>
        <strain evidence="2 3">ATCC 23134</strain>
    </source>
</reference>
<keyword evidence="3" id="KW-1185">Reference proteome</keyword>
<dbReference type="AlphaFoldDB" id="A1ZGP8"/>
<keyword evidence="1" id="KW-1133">Transmembrane helix</keyword>
<dbReference type="EMBL" id="AAWS01000006">
    <property type="protein sequence ID" value="EAY30665.1"/>
    <property type="molecule type" value="Genomic_DNA"/>
</dbReference>
<dbReference type="eggNOG" id="COG1413">
    <property type="taxonomic scope" value="Bacteria"/>
</dbReference>
<organism evidence="2 3">
    <name type="scientific">Microscilla marina ATCC 23134</name>
    <dbReference type="NCBI Taxonomy" id="313606"/>
    <lineage>
        <taxon>Bacteria</taxon>
        <taxon>Pseudomonadati</taxon>
        <taxon>Bacteroidota</taxon>
        <taxon>Cytophagia</taxon>
        <taxon>Cytophagales</taxon>
        <taxon>Microscillaceae</taxon>
        <taxon>Microscilla</taxon>
    </lineage>
</organism>
<evidence type="ECO:0000313" key="2">
    <source>
        <dbReference type="EMBL" id="EAY30665.1"/>
    </source>
</evidence>
<sequence length="279" mass="31658">MKKEHYQILMTEYLNGDIQPEQEAELKAYLEQNEMGKNELFELKVLNDQLEQVQVPEPSAQMSANFYSMLEAHKQDQKNSDSLGAMLKNWWTHLNYRRFAYNLSYSIAGILVGALGMYYFSQSPHRPQGKENENVGSLAVIQKKLNKMEEDQKRLISSLLEKKSASERLRAVNLTSNISVVDNKITKALLKILNSDPNVNVRLTTVETLAQFAARPEVRTGLIKSIAKQESPLVQIALIDVMIELQEKSSVKALKNLLKKQDLNEAVKGKVEQGIQVLL</sequence>
<keyword evidence="1" id="KW-0812">Transmembrane</keyword>
<gene>
    <name evidence="2" type="ORF">M23134_03303</name>
</gene>
<keyword evidence="1" id="KW-0472">Membrane</keyword>
<name>A1ZGP8_MICM2</name>
<feature type="transmembrane region" description="Helical" evidence="1">
    <location>
        <begin position="99"/>
        <end position="120"/>
    </location>
</feature>
<dbReference type="InterPro" id="IPR011989">
    <property type="entry name" value="ARM-like"/>
</dbReference>
<dbReference type="Proteomes" id="UP000004095">
    <property type="component" value="Unassembled WGS sequence"/>
</dbReference>
<accession>A1ZGP8</accession>
<dbReference type="SUPFAM" id="SSF48371">
    <property type="entry name" value="ARM repeat"/>
    <property type="match status" value="1"/>
</dbReference>
<dbReference type="RefSeq" id="WP_002695003.1">
    <property type="nucleotide sequence ID" value="NZ_AAWS01000006.1"/>
</dbReference>
<evidence type="ECO:0000256" key="1">
    <source>
        <dbReference type="SAM" id="Phobius"/>
    </source>
</evidence>
<protein>
    <recommendedName>
        <fullName evidence="4">HEAT repeat domain-containing protein</fullName>
    </recommendedName>
</protein>